<dbReference type="GO" id="GO:0043780">
    <property type="term" value="F:cobalt-precorrin-5B C1-methyltransferase activity"/>
    <property type="evidence" value="ECO:0007669"/>
    <property type="project" value="RHEA"/>
</dbReference>
<dbReference type="KEGG" id="mpk:VL20_3051"/>
<keyword evidence="1 5" id="KW-0169">Cobalamin biosynthesis</keyword>
<protein>
    <recommendedName>
        <fullName evidence="5">Cobalt-precorrin-5B C(1)-methyltransferase</fullName>
        <ecNumber evidence="5">2.1.1.195</ecNumber>
    </recommendedName>
    <alternativeName>
        <fullName evidence="5">Cobalt-precorrin-6A synthase</fullName>
    </alternativeName>
</protein>
<dbReference type="AlphaFoldDB" id="A0A0K1S266"/>
<dbReference type="Pfam" id="PF01888">
    <property type="entry name" value="CbiD"/>
    <property type="match status" value="1"/>
</dbReference>
<dbReference type="PANTHER" id="PTHR35863">
    <property type="entry name" value="COBALT-PRECORRIN-5B C(1)-METHYLTRANSFERASE"/>
    <property type="match status" value="1"/>
</dbReference>
<keyword evidence="4 5" id="KW-0949">S-adenosyl-L-methionine</keyword>
<dbReference type="SUPFAM" id="SSF111342">
    <property type="entry name" value="CbiD-like"/>
    <property type="match status" value="1"/>
</dbReference>
<dbReference type="InterPro" id="IPR036074">
    <property type="entry name" value="CbiD_sf"/>
</dbReference>
<dbReference type="UniPathway" id="UPA00148">
    <property type="reaction ID" value="UER00227"/>
</dbReference>
<evidence type="ECO:0000313" key="6">
    <source>
        <dbReference type="EMBL" id="AKV68076.1"/>
    </source>
</evidence>
<name>A0A0K1S266_9CHRO</name>
<accession>A0A0K1S266</accession>
<evidence type="ECO:0000256" key="2">
    <source>
        <dbReference type="ARBA" id="ARBA00022603"/>
    </source>
</evidence>
<comment type="similarity">
    <text evidence="5">Belongs to the CbiD family.</text>
</comment>
<dbReference type="GO" id="GO:0019251">
    <property type="term" value="P:anaerobic cobalamin biosynthetic process"/>
    <property type="evidence" value="ECO:0007669"/>
    <property type="project" value="UniProtKB-UniRule"/>
</dbReference>
<evidence type="ECO:0000313" key="7">
    <source>
        <dbReference type="Proteomes" id="UP000068167"/>
    </source>
</evidence>
<dbReference type="EMBL" id="CP011339">
    <property type="protein sequence ID" value="AKV68076.1"/>
    <property type="molecule type" value="Genomic_DNA"/>
</dbReference>
<evidence type="ECO:0000256" key="3">
    <source>
        <dbReference type="ARBA" id="ARBA00022679"/>
    </source>
</evidence>
<dbReference type="Gene3D" id="3.30.2110.10">
    <property type="entry name" value="CbiD-like"/>
    <property type="match status" value="1"/>
</dbReference>
<dbReference type="EC" id="2.1.1.195" evidence="5"/>
<evidence type="ECO:0000256" key="4">
    <source>
        <dbReference type="ARBA" id="ARBA00022691"/>
    </source>
</evidence>
<comment type="function">
    <text evidence="5">Catalyzes the methylation of C-1 in cobalt-precorrin-5B to form cobalt-precorrin-6A.</text>
</comment>
<dbReference type="HAMAP" id="MF_00787">
    <property type="entry name" value="CbiD"/>
    <property type="match status" value="1"/>
</dbReference>
<dbReference type="NCBIfam" id="TIGR00312">
    <property type="entry name" value="cbiD"/>
    <property type="match status" value="1"/>
</dbReference>
<reference evidence="6 7" key="1">
    <citation type="journal article" date="2016" name="Stand. Genomic Sci.">
        <title>Complete genome sequence and genomic characterization of Microcystis panniformis FACHB 1757 by third-generation sequencing.</title>
        <authorList>
            <person name="Zhang J.Y."/>
            <person name="Guan R."/>
            <person name="Zhang H.J."/>
            <person name="Li H."/>
            <person name="Xiao P."/>
            <person name="Yu G.L."/>
            <person name="Du L."/>
            <person name="Cao D.M."/>
            <person name="Zhu B.C."/>
            <person name="Li R.H."/>
            <person name="Lu Z.H."/>
        </authorList>
    </citation>
    <scope>NUCLEOTIDE SEQUENCE [LARGE SCALE GENOMIC DNA]</scope>
    <source>
        <strain evidence="6 7">FACHB-1757</strain>
    </source>
</reference>
<gene>
    <name evidence="5" type="primary">cbiD</name>
    <name evidence="6" type="ORF">VL20_3051</name>
</gene>
<dbReference type="GO" id="GO:0032259">
    <property type="term" value="P:methylation"/>
    <property type="evidence" value="ECO:0007669"/>
    <property type="project" value="UniProtKB-KW"/>
</dbReference>
<evidence type="ECO:0000256" key="5">
    <source>
        <dbReference type="HAMAP-Rule" id="MF_00787"/>
    </source>
</evidence>
<dbReference type="PATRIC" id="fig|1638788.3.peg.3074"/>
<sequence>MSISPPRSGYTLPVFACASAIASLQHLHGENELNSVTFNLLEPPETVTIAIEQVARLNPDAALAITRSDPGDNLDLTRNTPIWALVERKTGNQEIEIQGGEGIGIQVDNGGKSAIYSYAQRLLQENLRPLLLPQESIKVTIILPEGKKLATRTSNAAFGVVEGLSLLGTTGISQPLSAPGQLEIFREQLKNLSRRFDRLVFCIGENGLDLAPQMGINPDILVKTANWIGPMLLEAQLQGISEILLFGYHGKLIKLAGGIFQTHHHLADGRREILTAYAAKMGLATPISSKFLTVAPAKTVWNICVN</sequence>
<proteinExistence type="inferred from homology"/>
<keyword evidence="3 5" id="KW-0808">Transferase</keyword>
<dbReference type="InterPro" id="IPR002748">
    <property type="entry name" value="CbiD"/>
</dbReference>
<comment type="pathway">
    <text evidence="5">Cofactor biosynthesis; adenosylcobalamin biosynthesis; cob(II)yrinate a,c-diamide from sirohydrochlorin (anaerobic route): step 6/10.</text>
</comment>
<keyword evidence="7" id="KW-1185">Reference proteome</keyword>
<comment type="catalytic activity">
    <reaction evidence="5">
        <text>Co-precorrin-5B + S-adenosyl-L-methionine = Co-precorrin-6A + S-adenosyl-L-homocysteine</text>
        <dbReference type="Rhea" id="RHEA:26285"/>
        <dbReference type="ChEBI" id="CHEBI:57856"/>
        <dbReference type="ChEBI" id="CHEBI:59789"/>
        <dbReference type="ChEBI" id="CHEBI:60063"/>
        <dbReference type="ChEBI" id="CHEBI:60064"/>
        <dbReference type="EC" id="2.1.1.195"/>
    </reaction>
</comment>
<organism evidence="6 7">
    <name type="scientific">Microcystis panniformis FACHB-1757</name>
    <dbReference type="NCBI Taxonomy" id="1638788"/>
    <lineage>
        <taxon>Bacteria</taxon>
        <taxon>Bacillati</taxon>
        <taxon>Cyanobacteriota</taxon>
        <taxon>Cyanophyceae</taxon>
        <taxon>Oscillatoriophycideae</taxon>
        <taxon>Chroococcales</taxon>
        <taxon>Microcystaceae</taxon>
        <taxon>Microcystis</taxon>
    </lineage>
</organism>
<evidence type="ECO:0000256" key="1">
    <source>
        <dbReference type="ARBA" id="ARBA00022573"/>
    </source>
</evidence>
<dbReference type="PANTHER" id="PTHR35863:SF1">
    <property type="entry name" value="COBALT-PRECORRIN-5B C(1)-METHYLTRANSFERASE"/>
    <property type="match status" value="1"/>
</dbReference>
<keyword evidence="2 5" id="KW-0489">Methyltransferase</keyword>
<dbReference type="Proteomes" id="UP000068167">
    <property type="component" value="Chromosome"/>
</dbReference>